<keyword evidence="4" id="KW-1185">Reference proteome</keyword>
<sequence length="446" mass="51626">METLIVPRTTDTPLETQYITSRTTTSSTQYIHNTFAISVPSVTLPDRKPVVQYLQGTLTSTDSIEDCPEDPSFAPKSTIPSSTASSSPPPSGFRVFGRHGRVLGVCSLKLKSLLFPYFGFLTDEAFVSLRPTQMGLSLNIDVSSRAFYEAIPVLGFVSKNFRLDLRRPLPDQDRIKRYTKRLNEDQMTALLRATCQRPRDREDSTRQIVRQSKFITDKFARHFEIQVEPYILENSSWKILYVFQFCYDFTIQYKPGKENIPTDPLSRSCLMAWSESNFKWLEQIAQMTIADAELNKLLLQHTQCILPAHKFVVKDGIVFKRGRLMIPADMRLRNQILQEFHDSKVGGHAGTTKTIARICKQFYWPKMQEDIKQYIRKGRKRWGYISRKKDAPENKKSDEYEAWEDENYLVKSWLLDSMTKEIRSLFICLATAKDIWDAVQQTYSVK</sequence>
<dbReference type="PANTHER" id="PTHR22891">
    <property type="entry name" value="EUKARYOTIC TRANSLATION INITIATION FACTOR 2C"/>
    <property type="match status" value="1"/>
</dbReference>
<dbReference type="Pfam" id="PF17921">
    <property type="entry name" value="Integrase_H2C2"/>
    <property type="match status" value="1"/>
</dbReference>
<dbReference type="SUPFAM" id="SSF101690">
    <property type="entry name" value="PAZ domain"/>
    <property type="match status" value="1"/>
</dbReference>
<dbReference type="AlphaFoldDB" id="A0AAQ3NK48"/>
<name>A0AAQ3NK48_VIGMU</name>
<evidence type="ECO:0000313" key="4">
    <source>
        <dbReference type="Proteomes" id="UP001374535"/>
    </source>
</evidence>
<dbReference type="Proteomes" id="UP001374535">
    <property type="component" value="Chromosome 5"/>
</dbReference>
<evidence type="ECO:0000313" key="3">
    <source>
        <dbReference type="EMBL" id="WVZ11315.1"/>
    </source>
</evidence>
<evidence type="ECO:0000256" key="1">
    <source>
        <dbReference type="SAM" id="MobiDB-lite"/>
    </source>
</evidence>
<dbReference type="InterPro" id="IPR041588">
    <property type="entry name" value="Integrase_H2C2"/>
</dbReference>
<accession>A0AAQ3NK48</accession>
<dbReference type="SMART" id="SM01163">
    <property type="entry name" value="DUF1785"/>
    <property type="match status" value="1"/>
</dbReference>
<dbReference type="InterPro" id="IPR036085">
    <property type="entry name" value="PAZ_dom_sf"/>
</dbReference>
<evidence type="ECO:0000259" key="2">
    <source>
        <dbReference type="SMART" id="SM01163"/>
    </source>
</evidence>
<organism evidence="3 4">
    <name type="scientific">Vigna mungo</name>
    <name type="common">Black gram</name>
    <name type="synonym">Phaseolus mungo</name>
    <dbReference type="NCBI Taxonomy" id="3915"/>
    <lineage>
        <taxon>Eukaryota</taxon>
        <taxon>Viridiplantae</taxon>
        <taxon>Streptophyta</taxon>
        <taxon>Embryophyta</taxon>
        <taxon>Tracheophyta</taxon>
        <taxon>Spermatophyta</taxon>
        <taxon>Magnoliopsida</taxon>
        <taxon>eudicotyledons</taxon>
        <taxon>Gunneridae</taxon>
        <taxon>Pentapetalae</taxon>
        <taxon>rosids</taxon>
        <taxon>fabids</taxon>
        <taxon>Fabales</taxon>
        <taxon>Fabaceae</taxon>
        <taxon>Papilionoideae</taxon>
        <taxon>50 kb inversion clade</taxon>
        <taxon>NPAAA clade</taxon>
        <taxon>indigoferoid/millettioid clade</taxon>
        <taxon>Phaseoleae</taxon>
        <taxon>Vigna</taxon>
    </lineage>
</organism>
<feature type="region of interest" description="Disordered" evidence="1">
    <location>
        <begin position="61"/>
        <end position="91"/>
    </location>
</feature>
<dbReference type="Pfam" id="PF08699">
    <property type="entry name" value="ArgoL1"/>
    <property type="match status" value="1"/>
</dbReference>
<dbReference type="FunFam" id="1.10.340.70:FF:000001">
    <property type="entry name" value="Retrovirus-related Pol polyprotein from transposon gypsy-like Protein"/>
    <property type="match status" value="1"/>
</dbReference>
<gene>
    <name evidence="3" type="ORF">V8G54_015845</name>
</gene>
<feature type="compositionally biased region" description="Low complexity" evidence="1">
    <location>
        <begin position="74"/>
        <end position="86"/>
    </location>
</feature>
<dbReference type="EMBL" id="CP144696">
    <property type="protein sequence ID" value="WVZ11315.1"/>
    <property type="molecule type" value="Genomic_DNA"/>
</dbReference>
<dbReference type="Gene3D" id="1.10.340.70">
    <property type="match status" value="1"/>
</dbReference>
<proteinExistence type="predicted"/>
<feature type="domain" description="Argonaute linker 1" evidence="2">
    <location>
        <begin position="67"/>
        <end position="150"/>
    </location>
</feature>
<protein>
    <recommendedName>
        <fullName evidence="2">Argonaute linker 1 domain-containing protein</fullName>
    </recommendedName>
</protein>
<dbReference type="InterPro" id="IPR014811">
    <property type="entry name" value="ArgoL1"/>
</dbReference>
<reference evidence="3 4" key="1">
    <citation type="journal article" date="2023" name="Life. Sci Alliance">
        <title>Evolutionary insights into 3D genome organization and epigenetic landscape of Vigna mungo.</title>
        <authorList>
            <person name="Junaid A."/>
            <person name="Singh B."/>
            <person name="Bhatia S."/>
        </authorList>
    </citation>
    <scope>NUCLEOTIDE SEQUENCE [LARGE SCALE GENOMIC DNA]</scope>
    <source>
        <strain evidence="3">Urdbean</strain>
    </source>
</reference>